<dbReference type="Pfam" id="PF00005">
    <property type="entry name" value="ABC_tran"/>
    <property type="match status" value="2"/>
</dbReference>
<dbReference type="InterPro" id="IPR017871">
    <property type="entry name" value="ABC_transporter-like_CS"/>
</dbReference>
<accession>A0A9D1PIY7</accession>
<proteinExistence type="predicted"/>
<evidence type="ECO:0000256" key="2">
    <source>
        <dbReference type="ARBA" id="ARBA00022840"/>
    </source>
</evidence>
<dbReference type="PROSITE" id="PS00211">
    <property type="entry name" value="ABC_TRANSPORTER_1"/>
    <property type="match status" value="2"/>
</dbReference>
<dbReference type="InterPro" id="IPR032781">
    <property type="entry name" value="ABC_tran_Xtn"/>
</dbReference>
<reference evidence="5" key="1">
    <citation type="journal article" date="2021" name="PeerJ">
        <title>Extensive microbial diversity within the chicken gut microbiome revealed by metagenomics and culture.</title>
        <authorList>
            <person name="Gilroy R."/>
            <person name="Ravi A."/>
            <person name="Getino M."/>
            <person name="Pursley I."/>
            <person name="Horton D.L."/>
            <person name="Alikhan N.F."/>
            <person name="Baker D."/>
            <person name="Gharbi K."/>
            <person name="Hall N."/>
            <person name="Watson M."/>
            <person name="Adriaenssens E.M."/>
            <person name="Foster-Nyarko E."/>
            <person name="Jarju S."/>
            <person name="Secka A."/>
            <person name="Antonio M."/>
            <person name="Oren A."/>
            <person name="Chaudhuri R.R."/>
            <person name="La Ragione R."/>
            <person name="Hildebrand F."/>
            <person name="Pallen M.J."/>
        </authorList>
    </citation>
    <scope>NUCLEOTIDE SEQUENCE</scope>
    <source>
        <strain evidence="5">CHK193-4272</strain>
    </source>
</reference>
<dbReference type="SUPFAM" id="SSF52540">
    <property type="entry name" value="P-loop containing nucleoside triphosphate hydrolases"/>
    <property type="match status" value="2"/>
</dbReference>
<name>A0A9D1PIY7_9FIRM</name>
<reference evidence="5" key="2">
    <citation type="submission" date="2021-04" db="EMBL/GenBank/DDBJ databases">
        <authorList>
            <person name="Gilroy R."/>
        </authorList>
    </citation>
    <scope>NUCLEOTIDE SEQUENCE</scope>
    <source>
        <strain evidence="5">CHK193-4272</strain>
    </source>
</reference>
<feature type="domain" description="ABC transporter" evidence="4">
    <location>
        <begin position="4"/>
        <end position="257"/>
    </location>
</feature>
<dbReference type="InterPro" id="IPR027417">
    <property type="entry name" value="P-loop_NTPase"/>
</dbReference>
<dbReference type="FunFam" id="3.40.50.300:FF:000011">
    <property type="entry name" value="Putative ABC transporter ATP-binding component"/>
    <property type="match status" value="1"/>
</dbReference>
<dbReference type="CDD" id="cd03221">
    <property type="entry name" value="ABCF_EF-3"/>
    <property type="match status" value="2"/>
</dbReference>
<dbReference type="InterPro" id="IPR032524">
    <property type="entry name" value="ABC_tran_C"/>
</dbReference>
<dbReference type="InterPro" id="IPR051309">
    <property type="entry name" value="ABCF_ATPase"/>
</dbReference>
<dbReference type="Pfam" id="PF12848">
    <property type="entry name" value="ABC_tran_Xtn"/>
    <property type="match status" value="1"/>
</dbReference>
<protein>
    <submittedName>
        <fullName evidence="5">ABC-F family ATP-binding cassette domain-containing protein</fullName>
    </submittedName>
</protein>
<dbReference type="Gene3D" id="3.40.50.300">
    <property type="entry name" value="P-loop containing nucleotide triphosphate hydrolases"/>
    <property type="match status" value="2"/>
</dbReference>
<keyword evidence="1" id="KW-0547">Nucleotide-binding</keyword>
<dbReference type="Pfam" id="PF16326">
    <property type="entry name" value="ABC_tran_CTD"/>
    <property type="match status" value="1"/>
</dbReference>
<evidence type="ECO:0000256" key="3">
    <source>
        <dbReference type="SAM" id="MobiDB-lite"/>
    </source>
</evidence>
<evidence type="ECO:0000313" key="5">
    <source>
        <dbReference type="EMBL" id="HIV62988.1"/>
    </source>
</evidence>
<evidence type="ECO:0000259" key="4">
    <source>
        <dbReference type="PROSITE" id="PS50893"/>
    </source>
</evidence>
<dbReference type="EMBL" id="DXIE01000053">
    <property type="protein sequence ID" value="HIV62988.1"/>
    <property type="molecule type" value="Genomic_DNA"/>
</dbReference>
<feature type="domain" description="ABC transporter" evidence="4">
    <location>
        <begin position="326"/>
        <end position="538"/>
    </location>
</feature>
<dbReference type="Proteomes" id="UP000886808">
    <property type="component" value="Unassembled WGS sequence"/>
</dbReference>
<dbReference type="InterPro" id="IPR003593">
    <property type="entry name" value="AAA+_ATPase"/>
</dbReference>
<feature type="region of interest" description="Disordered" evidence="3">
    <location>
        <begin position="538"/>
        <end position="559"/>
    </location>
</feature>
<dbReference type="GO" id="GO:0005524">
    <property type="term" value="F:ATP binding"/>
    <property type="evidence" value="ECO:0007669"/>
    <property type="project" value="UniProtKB-KW"/>
</dbReference>
<dbReference type="SMART" id="SM00382">
    <property type="entry name" value="AAA"/>
    <property type="match status" value="2"/>
</dbReference>
<dbReference type="GO" id="GO:0003677">
    <property type="term" value="F:DNA binding"/>
    <property type="evidence" value="ECO:0007669"/>
    <property type="project" value="InterPro"/>
</dbReference>
<dbReference type="PROSITE" id="PS50893">
    <property type="entry name" value="ABC_TRANSPORTER_2"/>
    <property type="match status" value="2"/>
</dbReference>
<evidence type="ECO:0000313" key="6">
    <source>
        <dbReference type="Proteomes" id="UP000886808"/>
    </source>
</evidence>
<comment type="caution">
    <text evidence="5">The sequence shown here is derived from an EMBL/GenBank/DDBJ whole genome shotgun (WGS) entry which is preliminary data.</text>
</comment>
<dbReference type="PANTHER" id="PTHR42855:SF2">
    <property type="entry name" value="DRUG RESISTANCE ABC TRANSPORTER,ATP-BINDING PROTEIN"/>
    <property type="match status" value="1"/>
</dbReference>
<evidence type="ECO:0000256" key="1">
    <source>
        <dbReference type="ARBA" id="ARBA00022741"/>
    </source>
</evidence>
<keyword evidence="2 5" id="KW-0067">ATP-binding</keyword>
<dbReference type="GO" id="GO:0016887">
    <property type="term" value="F:ATP hydrolysis activity"/>
    <property type="evidence" value="ECO:0007669"/>
    <property type="project" value="InterPro"/>
</dbReference>
<gene>
    <name evidence="5" type="ORF">H9746_09170</name>
</gene>
<sequence>MADITVQNLTKYYGDKLILSDITFDVQAGEKIAILGANGAGKTTLLHILAGRLDYDSGIVSIGDGRTVGMIDQMPSYPENTTVEDVLKTAFKDAHIIEAQMKELEYKMTLEPENEDLLRRYGICQQKLDAMGGYNRDFEIDKVCNGLDIPKERRIQPFNQLSGGEKTRINLARIILEQTDILLLDEPTNHLDMEAVRWLGDYLESYAGTIVTVSHDRYFLDQCCERIIEVNDHKIEFYAGSYSFYAVERERRYEQKMREHENQMAEMKRLEAVSRIMHEHGTEHLAKRAASIDKRIARMKVTDRPKKNKRMNVSFGDPNYETEDVLKVRYITKSYNGRTILQNVTFNVRNGERVAILGDNGAGKTTLLKILLGEETADDGTIKKGVGLRPAYLPQQVKFENENRNLIDTLIYDKNVTMQTARNRLGAFQFSGEDQLKIVNKLSGGEKSRLRLCELMYDPLNMLILDEPTNHLDLISREWIEEAVEAFTGTLLFVSHDRYFVERFATRVIYLENGKYIDFTGSYADFLNYRERLKASEPLIQKQPKEKKEKPKQKGGTKNISKRLNVLEREITNLENEQAELDELINESAADANKLMELLGKKEELEMSLLEKMEEWEKLSEELEG</sequence>
<dbReference type="InterPro" id="IPR003439">
    <property type="entry name" value="ABC_transporter-like_ATP-bd"/>
</dbReference>
<dbReference type="AlphaFoldDB" id="A0A9D1PIY7"/>
<dbReference type="PANTHER" id="PTHR42855">
    <property type="entry name" value="ABC TRANSPORTER ATP-BINDING SUBUNIT"/>
    <property type="match status" value="1"/>
</dbReference>
<organism evidence="5 6">
    <name type="scientific">Candidatus Butyricicoccus avistercoris</name>
    <dbReference type="NCBI Taxonomy" id="2838518"/>
    <lineage>
        <taxon>Bacteria</taxon>
        <taxon>Bacillati</taxon>
        <taxon>Bacillota</taxon>
        <taxon>Clostridia</taxon>
        <taxon>Eubacteriales</taxon>
        <taxon>Butyricicoccaceae</taxon>
        <taxon>Butyricicoccus</taxon>
    </lineage>
</organism>